<reference evidence="4 6" key="2">
    <citation type="submission" date="2020-12" db="EMBL/GenBank/DDBJ databases">
        <title>Draft genome sequence of furan degrading bacterial strain FUR100.</title>
        <authorList>
            <person name="Woiski C."/>
        </authorList>
    </citation>
    <scope>NUCLEOTIDE SEQUENCE [LARGE SCALE GENOMIC DNA]</scope>
    <source>
        <strain evidence="4 6">FUR100</strain>
    </source>
</reference>
<dbReference type="EMBL" id="MRBO01000750">
    <property type="protein sequence ID" value="KAB2582014.1"/>
    <property type="molecule type" value="Genomic_DNA"/>
</dbReference>
<proteinExistence type="predicted"/>
<dbReference type="AlphaFoldDB" id="A0A0C3ACT6"/>
<sequence length="183" mass="17807">MSLFSGNRNTCARAIAVGALALAAGGALVACGSDDSTATSNPVTTTSAAASSSSGSASSSASATTTASAAPTSPGAAATAPPEQPQSIEGFPGPTVVEVSPEAQKFLDGLKAKGITPAGDGSIAVNTANYICAAGPQTDDEVLTFVTAFVGQEASAEGKQITPEQAGANAQIYIDVANTTYCK</sequence>
<evidence type="ECO:0000313" key="6">
    <source>
        <dbReference type="Proteomes" id="UP000627573"/>
    </source>
</evidence>
<evidence type="ECO:0000256" key="1">
    <source>
        <dbReference type="SAM" id="MobiDB-lite"/>
    </source>
</evidence>
<comment type="caution">
    <text evidence="3">The sequence shown here is derived from an EMBL/GenBank/DDBJ whole genome shotgun (WGS) entry which is preliminary data.</text>
</comment>
<protein>
    <submittedName>
        <fullName evidence="3">DUF732 domain-containing protein</fullName>
    </submittedName>
</protein>
<dbReference type="Proteomes" id="UP000325576">
    <property type="component" value="Unassembled WGS sequence"/>
</dbReference>
<evidence type="ECO:0000313" key="5">
    <source>
        <dbReference type="Proteomes" id="UP000325576"/>
    </source>
</evidence>
<dbReference type="RefSeq" id="WP_021332817.1">
    <property type="nucleotide sequence ID" value="NZ_BHXB01000001.1"/>
</dbReference>
<evidence type="ECO:0000313" key="4">
    <source>
        <dbReference type="EMBL" id="MBH5144107.1"/>
    </source>
</evidence>
<feature type="region of interest" description="Disordered" evidence="1">
    <location>
        <begin position="34"/>
        <end position="95"/>
    </location>
</feature>
<evidence type="ECO:0000313" key="3">
    <source>
        <dbReference type="EMBL" id="KAB2582014.1"/>
    </source>
</evidence>
<feature type="compositionally biased region" description="Low complexity" evidence="1">
    <location>
        <begin position="34"/>
        <end position="81"/>
    </location>
</feature>
<accession>A0A0C3ACT6</accession>
<evidence type="ECO:0000256" key="2">
    <source>
        <dbReference type="SAM" id="SignalP"/>
    </source>
</evidence>
<keyword evidence="6" id="KW-1185">Reference proteome</keyword>
<organism evidence="3 5">
    <name type="scientific">Rhodococcus erythropolis</name>
    <name type="common">Arthrobacter picolinophilus</name>
    <dbReference type="NCBI Taxonomy" id="1833"/>
    <lineage>
        <taxon>Bacteria</taxon>
        <taxon>Bacillati</taxon>
        <taxon>Actinomycetota</taxon>
        <taxon>Actinomycetes</taxon>
        <taxon>Mycobacteriales</taxon>
        <taxon>Nocardiaceae</taxon>
        <taxon>Rhodococcus</taxon>
        <taxon>Rhodococcus erythropolis group</taxon>
    </lineage>
</organism>
<reference evidence="3 5" key="1">
    <citation type="journal article" date="2017" name="Poromechanics V (2013)">
        <title>Genomic Characterization of the Arsenic-Tolerant Actinobacterium, &lt;i&gt;Rhodococcus erythropolis&lt;/i&gt; S43.</title>
        <authorList>
            <person name="Retamal-Morales G."/>
            <person name="Mehnert M."/>
            <person name="Schwabe R."/>
            <person name="Tischler D."/>
            <person name="Schloemann M."/>
            <person name="Levican G.J."/>
        </authorList>
    </citation>
    <scope>NUCLEOTIDE SEQUENCE [LARGE SCALE GENOMIC DNA]</scope>
    <source>
        <strain evidence="3 5">S43</strain>
    </source>
</reference>
<dbReference type="EMBL" id="JAECSB010000055">
    <property type="protein sequence ID" value="MBH5144107.1"/>
    <property type="molecule type" value="Genomic_DNA"/>
</dbReference>
<keyword evidence="2" id="KW-0732">Signal</keyword>
<name>A0A0C3ACT6_RHOER</name>
<feature type="signal peptide" evidence="2">
    <location>
        <begin position="1"/>
        <end position="29"/>
    </location>
</feature>
<gene>
    <name evidence="3" type="ORF">BS297_27955</name>
    <name evidence="4" type="ORF">I3517_15940</name>
</gene>
<feature type="chain" id="PRO_5044541327" evidence="2">
    <location>
        <begin position="30"/>
        <end position="183"/>
    </location>
</feature>
<dbReference type="Proteomes" id="UP000627573">
    <property type="component" value="Unassembled WGS sequence"/>
</dbReference>